<proteinExistence type="predicted"/>
<feature type="chain" id="PRO_5037251059" description="Thiol:disulfide interchange protein DsbD N-terminal domain-containing protein" evidence="1">
    <location>
        <begin position="22"/>
        <end position="171"/>
    </location>
</feature>
<dbReference type="RefSeq" id="WP_200104613.1">
    <property type="nucleotide sequence ID" value="NZ_JAEHFV010000001.1"/>
</dbReference>
<evidence type="ECO:0000259" key="2">
    <source>
        <dbReference type="Pfam" id="PF11412"/>
    </source>
</evidence>
<dbReference type="AlphaFoldDB" id="A0A934PIF7"/>
<feature type="signal peptide" evidence="1">
    <location>
        <begin position="1"/>
        <end position="21"/>
    </location>
</feature>
<keyword evidence="4" id="KW-1185">Reference proteome</keyword>
<dbReference type="Proteomes" id="UP000609172">
    <property type="component" value="Unassembled WGS sequence"/>
</dbReference>
<accession>A0A934PIF7</accession>
<reference evidence="3" key="1">
    <citation type="submission" date="2020-12" db="EMBL/GenBank/DDBJ databases">
        <title>Bacterial novel species Flavobacterium sp. SE-1-e isolated from soil.</title>
        <authorList>
            <person name="Jung H.-Y."/>
        </authorList>
    </citation>
    <scope>NUCLEOTIDE SEQUENCE</scope>
    <source>
        <strain evidence="3">SE-1-e</strain>
    </source>
</reference>
<keyword evidence="1" id="KW-0732">Signal</keyword>
<feature type="domain" description="Thiol:disulfide interchange protein DsbD N-terminal" evidence="2">
    <location>
        <begin position="52"/>
        <end position="169"/>
    </location>
</feature>
<comment type="caution">
    <text evidence="3">The sequence shown here is derived from an EMBL/GenBank/DDBJ whole genome shotgun (WGS) entry which is preliminary data.</text>
</comment>
<dbReference type="InterPro" id="IPR028250">
    <property type="entry name" value="DsbDN"/>
</dbReference>
<name>A0A934PIF7_9FLAO</name>
<protein>
    <recommendedName>
        <fullName evidence="2">Thiol:disulfide interchange protein DsbD N-terminal domain-containing protein</fullName>
    </recommendedName>
</protein>
<organism evidence="3 4">
    <name type="scientific">Flavobacterium agrisoli</name>
    <dbReference type="NCBI Taxonomy" id="2793066"/>
    <lineage>
        <taxon>Bacteria</taxon>
        <taxon>Pseudomonadati</taxon>
        <taxon>Bacteroidota</taxon>
        <taxon>Flavobacteriia</taxon>
        <taxon>Flavobacteriales</taxon>
        <taxon>Flavobacteriaceae</taxon>
        <taxon>Flavobacterium</taxon>
    </lineage>
</organism>
<evidence type="ECO:0000256" key="1">
    <source>
        <dbReference type="SAM" id="SignalP"/>
    </source>
</evidence>
<evidence type="ECO:0000313" key="4">
    <source>
        <dbReference type="Proteomes" id="UP000609172"/>
    </source>
</evidence>
<gene>
    <name evidence="3" type="ORF">I5M07_02520</name>
</gene>
<dbReference type="EMBL" id="JAEHFV010000001">
    <property type="protein sequence ID" value="MBK0368696.1"/>
    <property type="molecule type" value="Genomic_DNA"/>
</dbReference>
<dbReference type="Pfam" id="PF11412">
    <property type="entry name" value="DsbD_N"/>
    <property type="match status" value="1"/>
</dbReference>
<evidence type="ECO:0000313" key="3">
    <source>
        <dbReference type="EMBL" id="MBK0368696.1"/>
    </source>
</evidence>
<sequence>MRIIKKCGLILFLNLALNSFGQNQPDAALTKKVEKAILSLKVKDPSVSDPVSVDSQLIWNSSKTQFAVVVKSKVLAGWHIYAYVPKTQPYLQYKLVLETPKGVTPLTDWTKPNSYPYADNIFVYKGQQVFTRYFSVKDLASGSKITTGLFYQTCDIRQCLPPKTKAKELKL</sequence>